<dbReference type="Pfam" id="PF00215">
    <property type="entry name" value="OMPdecase"/>
    <property type="match status" value="1"/>
</dbReference>
<dbReference type="OrthoDB" id="9808470at2"/>
<dbReference type="EMBL" id="VFMN01000001">
    <property type="protein sequence ID" value="TQJ10924.1"/>
    <property type="molecule type" value="Genomic_DNA"/>
</dbReference>
<dbReference type="HAMAP" id="MF_01215">
    <property type="entry name" value="OMPdecase_type2"/>
    <property type="match status" value="1"/>
</dbReference>
<protein>
    <recommendedName>
        <fullName evidence="7">Orotidine 5'-phosphate decarboxylase</fullName>
        <ecNumber evidence="7">4.1.1.23</ecNumber>
    </recommendedName>
    <alternativeName>
        <fullName evidence="7">OMP decarboxylase</fullName>
        <shortName evidence="7">OMPDCase</shortName>
        <shortName evidence="7">OMPdecase</shortName>
    </alternativeName>
</protein>
<dbReference type="GO" id="GO:0006207">
    <property type="term" value="P:'de novo' pyrimidine nucleobase biosynthetic process"/>
    <property type="evidence" value="ECO:0007669"/>
    <property type="project" value="InterPro"/>
</dbReference>
<dbReference type="Proteomes" id="UP000317893">
    <property type="component" value="Unassembled WGS sequence"/>
</dbReference>
<evidence type="ECO:0000313" key="10">
    <source>
        <dbReference type="Proteomes" id="UP000317893"/>
    </source>
</evidence>
<comment type="pathway">
    <text evidence="1 7">Pyrimidine metabolism; UMP biosynthesis via de novo pathway; UMP from orotate: step 2/2.</text>
</comment>
<keyword evidence="10" id="KW-1185">Reference proteome</keyword>
<accession>A0A542E6I8</accession>
<dbReference type="Gene3D" id="3.20.20.70">
    <property type="entry name" value="Aldolase class I"/>
    <property type="match status" value="1"/>
</dbReference>
<dbReference type="InterPro" id="IPR001754">
    <property type="entry name" value="OMPdeCOase_dom"/>
</dbReference>
<dbReference type="PROSITE" id="PS00156">
    <property type="entry name" value="OMPDECASE"/>
    <property type="match status" value="1"/>
</dbReference>
<dbReference type="UniPathway" id="UPA00070">
    <property type="reaction ID" value="UER00120"/>
</dbReference>
<reference evidence="9 10" key="1">
    <citation type="submission" date="2019-06" db="EMBL/GenBank/DDBJ databases">
        <title>Sequencing the genomes of 1000 actinobacteria strains.</title>
        <authorList>
            <person name="Klenk H.-P."/>
        </authorList>
    </citation>
    <scope>NUCLEOTIDE SEQUENCE [LARGE SCALE GENOMIC DNA]</scope>
    <source>
        <strain evidence="9 10">DSM 18607</strain>
    </source>
</reference>
<evidence type="ECO:0000256" key="7">
    <source>
        <dbReference type="HAMAP-Rule" id="MF_01215"/>
    </source>
</evidence>
<dbReference type="NCBIfam" id="TIGR02127">
    <property type="entry name" value="pyrF_sub2"/>
    <property type="match status" value="1"/>
</dbReference>
<dbReference type="PANTHER" id="PTHR43375:SF1">
    <property type="entry name" value="OROTIDINE 5'-PHOSPHATE DECARBOXYLASE"/>
    <property type="match status" value="1"/>
</dbReference>
<dbReference type="InterPro" id="IPR011995">
    <property type="entry name" value="OMPdecase_type-2"/>
</dbReference>
<dbReference type="SMART" id="SM00934">
    <property type="entry name" value="OMPdecase"/>
    <property type="match status" value="1"/>
</dbReference>
<evidence type="ECO:0000259" key="8">
    <source>
        <dbReference type="SMART" id="SM00934"/>
    </source>
</evidence>
<evidence type="ECO:0000256" key="5">
    <source>
        <dbReference type="ARBA" id="ARBA00023239"/>
    </source>
</evidence>
<keyword evidence="3 7" id="KW-0210">Decarboxylase</keyword>
<dbReference type="GO" id="GO:0044205">
    <property type="term" value="P:'de novo' UMP biosynthetic process"/>
    <property type="evidence" value="ECO:0007669"/>
    <property type="project" value="UniProtKB-UniRule"/>
</dbReference>
<evidence type="ECO:0000256" key="3">
    <source>
        <dbReference type="ARBA" id="ARBA00022793"/>
    </source>
</evidence>
<dbReference type="RefSeq" id="WP_141850077.1">
    <property type="nucleotide sequence ID" value="NZ_BAAAPR010000019.1"/>
</dbReference>
<dbReference type="InterPro" id="IPR013785">
    <property type="entry name" value="Aldolase_TIM"/>
</dbReference>
<dbReference type="AlphaFoldDB" id="A0A542E6I8"/>
<keyword evidence="4 7" id="KW-0665">Pyrimidine biosynthesis</keyword>
<organism evidence="9 10">
    <name type="scientific">Lapillicoccus jejuensis</name>
    <dbReference type="NCBI Taxonomy" id="402171"/>
    <lineage>
        <taxon>Bacteria</taxon>
        <taxon>Bacillati</taxon>
        <taxon>Actinomycetota</taxon>
        <taxon>Actinomycetes</taxon>
        <taxon>Micrococcales</taxon>
        <taxon>Intrasporangiaceae</taxon>
        <taxon>Lapillicoccus</taxon>
    </lineage>
</organism>
<evidence type="ECO:0000256" key="1">
    <source>
        <dbReference type="ARBA" id="ARBA00004861"/>
    </source>
</evidence>
<dbReference type="InterPro" id="IPR018089">
    <property type="entry name" value="OMPdecase_AS"/>
</dbReference>
<evidence type="ECO:0000256" key="6">
    <source>
        <dbReference type="ARBA" id="ARBA00049157"/>
    </source>
</evidence>
<feature type="active site" description="Proton donor" evidence="7">
    <location>
        <position position="96"/>
    </location>
</feature>
<dbReference type="EC" id="4.1.1.23" evidence="7"/>
<dbReference type="InterPro" id="IPR011060">
    <property type="entry name" value="RibuloseP-bd_barrel"/>
</dbReference>
<comment type="caution">
    <text evidence="9">The sequence shown here is derived from an EMBL/GenBank/DDBJ whole genome shotgun (WGS) entry which is preliminary data.</text>
</comment>
<comment type="catalytic activity">
    <reaction evidence="6 7">
        <text>orotidine 5'-phosphate + H(+) = UMP + CO2</text>
        <dbReference type="Rhea" id="RHEA:11596"/>
        <dbReference type="ChEBI" id="CHEBI:15378"/>
        <dbReference type="ChEBI" id="CHEBI:16526"/>
        <dbReference type="ChEBI" id="CHEBI:57538"/>
        <dbReference type="ChEBI" id="CHEBI:57865"/>
        <dbReference type="EC" id="4.1.1.23"/>
    </reaction>
</comment>
<gene>
    <name evidence="7" type="primary">pyrF</name>
    <name evidence="9" type="ORF">FB458_4067</name>
</gene>
<proteinExistence type="inferred from homology"/>
<sequence>MTPFGTRLRAATDTFGPLCAGLDPHRGLVEAWGLDYSVAGLERFAMTCVDAFAGHVGVVKPQSAFFEVFGSAGVAVLERVVADLRAAGTLVVVDAKRGDIGSTMQAYADAYLADGSPLAGDALTVSPYLGYGALRPALDLAAATGRGLFVLALTSNPEGPAVQHARLDESGSVAGSVVAGAAADNADAVARGELGHVGLVVGATVGSAVQDLGLDLAAAGTPILAPGFGAQGGSLDSVRRVFGPALPQVLASSSRDVLSAGPDVAALRERAVATAEALREAVASG</sequence>
<dbReference type="CDD" id="cd04725">
    <property type="entry name" value="OMP_decarboxylase_like"/>
    <property type="match status" value="1"/>
</dbReference>
<dbReference type="SUPFAM" id="SSF51366">
    <property type="entry name" value="Ribulose-phoshate binding barrel"/>
    <property type="match status" value="1"/>
</dbReference>
<name>A0A542E6I8_9MICO</name>
<keyword evidence="5 7" id="KW-0456">Lyase</keyword>
<dbReference type="PANTHER" id="PTHR43375">
    <property type="entry name" value="OROTIDINE 5'-PHOSPHATE DECARBOXYLASE"/>
    <property type="match status" value="1"/>
</dbReference>
<dbReference type="GO" id="GO:0004590">
    <property type="term" value="F:orotidine-5'-phosphate decarboxylase activity"/>
    <property type="evidence" value="ECO:0007669"/>
    <property type="project" value="UniProtKB-UniRule"/>
</dbReference>
<evidence type="ECO:0000313" key="9">
    <source>
        <dbReference type="EMBL" id="TQJ10924.1"/>
    </source>
</evidence>
<feature type="domain" description="Orotidine 5'-phosphate decarboxylase" evidence="8">
    <location>
        <begin position="17"/>
        <end position="270"/>
    </location>
</feature>
<evidence type="ECO:0000256" key="4">
    <source>
        <dbReference type="ARBA" id="ARBA00022975"/>
    </source>
</evidence>
<evidence type="ECO:0000256" key="2">
    <source>
        <dbReference type="ARBA" id="ARBA00008847"/>
    </source>
</evidence>
<comment type="similarity">
    <text evidence="2 7">Belongs to the OMP decarboxylase family. Type 2 subfamily.</text>
</comment>